<gene>
    <name evidence="2" type="ORF">AXF42_Ash002697</name>
</gene>
<feature type="domain" description="Ribonuclease H1 N-terminal" evidence="1">
    <location>
        <begin position="64"/>
        <end position="102"/>
    </location>
</feature>
<dbReference type="Gene3D" id="3.40.970.10">
    <property type="entry name" value="Ribonuclease H1, N-terminal domain"/>
    <property type="match status" value="1"/>
</dbReference>
<accession>A0A2I0A711</accession>
<dbReference type="InterPro" id="IPR009027">
    <property type="entry name" value="Ribosomal_bL9/RNase_H1_N"/>
</dbReference>
<name>A0A2I0A711_9ASPA</name>
<reference evidence="2 3" key="1">
    <citation type="journal article" date="2017" name="Nature">
        <title>The Apostasia genome and the evolution of orchids.</title>
        <authorList>
            <person name="Zhang G.Q."/>
            <person name="Liu K.W."/>
            <person name="Li Z."/>
            <person name="Lohaus R."/>
            <person name="Hsiao Y.Y."/>
            <person name="Niu S.C."/>
            <person name="Wang J.Y."/>
            <person name="Lin Y.C."/>
            <person name="Xu Q."/>
            <person name="Chen L.J."/>
            <person name="Yoshida K."/>
            <person name="Fujiwara S."/>
            <person name="Wang Z.W."/>
            <person name="Zhang Y.Q."/>
            <person name="Mitsuda N."/>
            <person name="Wang M."/>
            <person name="Liu G.H."/>
            <person name="Pecoraro L."/>
            <person name="Huang H.X."/>
            <person name="Xiao X.J."/>
            <person name="Lin M."/>
            <person name="Wu X.Y."/>
            <person name="Wu W.L."/>
            <person name="Chen Y.Y."/>
            <person name="Chang S.B."/>
            <person name="Sakamoto S."/>
            <person name="Ohme-Takagi M."/>
            <person name="Yagi M."/>
            <person name="Zeng S.J."/>
            <person name="Shen C.Y."/>
            <person name="Yeh C.M."/>
            <person name="Luo Y.B."/>
            <person name="Tsai W.C."/>
            <person name="Van de Peer Y."/>
            <person name="Liu Z.J."/>
        </authorList>
    </citation>
    <scope>NUCLEOTIDE SEQUENCE [LARGE SCALE GENOMIC DNA]</scope>
    <source>
        <strain evidence="3">cv. Shenzhen</strain>
        <tissue evidence="2">Stem</tissue>
    </source>
</reference>
<dbReference type="InterPro" id="IPR037056">
    <property type="entry name" value="RNase_H1_N_sf"/>
</dbReference>
<dbReference type="InterPro" id="IPR011320">
    <property type="entry name" value="RNase_H1_N"/>
</dbReference>
<evidence type="ECO:0000259" key="1">
    <source>
        <dbReference type="Pfam" id="PF01693"/>
    </source>
</evidence>
<dbReference type="Pfam" id="PF01693">
    <property type="entry name" value="Cauli_VI"/>
    <property type="match status" value="1"/>
</dbReference>
<dbReference type="SUPFAM" id="SSF55658">
    <property type="entry name" value="L9 N-domain-like"/>
    <property type="match status" value="1"/>
</dbReference>
<dbReference type="Proteomes" id="UP000236161">
    <property type="component" value="Unassembled WGS sequence"/>
</dbReference>
<evidence type="ECO:0000313" key="2">
    <source>
        <dbReference type="EMBL" id="PKA51333.1"/>
    </source>
</evidence>
<protein>
    <recommendedName>
        <fullName evidence="1">Ribonuclease H1 N-terminal domain-containing protein</fullName>
    </recommendedName>
</protein>
<dbReference type="EMBL" id="KZ452013">
    <property type="protein sequence ID" value="PKA51333.1"/>
    <property type="molecule type" value="Genomic_DNA"/>
</dbReference>
<sequence>MSGIHLRITVTKWRIHIGLSGKASLLRLDRTVRQRWTDGPVRPPAQPGQTVRLQHQCDRMMSLYLVLRGRKEGVFQSWAECHALVHKYPGAVYFKVKSMEKAIEKSALYRKLIKEQADYTEIPNLVVNEISNPLHRKQIGGSFVGVVGKAERSDGNIATLAKSMVPNSSSCLMFGSRVNQHSVTCKSTAALAWLPS</sequence>
<evidence type="ECO:0000313" key="3">
    <source>
        <dbReference type="Proteomes" id="UP000236161"/>
    </source>
</evidence>
<organism evidence="2 3">
    <name type="scientific">Apostasia shenzhenica</name>
    <dbReference type="NCBI Taxonomy" id="1088818"/>
    <lineage>
        <taxon>Eukaryota</taxon>
        <taxon>Viridiplantae</taxon>
        <taxon>Streptophyta</taxon>
        <taxon>Embryophyta</taxon>
        <taxon>Tracheophyta</taxon>
        <taxon>Spermatophyta</taxon>
        <taxon>Magnoliopsida</taxon>
        <taxon>Liliopsida</taxon>
        <taxon>Asparagales</taxon>
        <taxon>Orchidaceae</taxon>
        <taxon>Apostasioideae</taxon>
        <taxon>Apostasia</taxon>
    </lineage>
</organism>
<dbReference type="AlphaFoldDB" id="A0A2I0A711"/>
<dbReference type="OrthoDB" id="1922118at2759"/>
<proteinExistence type="predicted"/>
<keyword evidence="3" id="KW-1185">Reference proteome</keyword>